<dbReference type="Gene3D" id="1.20.120.1630">
    <property type="match status" value="1"/>
</dbReference>
<feature type="transmembrane region" description="Helical" evidence="5">
    <location>
        <begin position="226"/>
        <end position="249"/>
    </location>
</feature>
<dbReference type="AlphaFoldDB" id="A0AAD7XBK6"/>
<dbReference type="PANTHER" id="PTHR12714">
    <property type="entry name" value="PROTEIN-S ISOPRENYLCYSTEINE O-METHYLTRANSFERASE"/>
    <property type="match status" value="1"/>
</dbReference>
<evidence type="ECO:0000256" key="3">
    <source>
        <dbReference type="ARBA" id="ARBA00022989"/>
    </source>
</evidence>
<comment type="catalytic activity">
    <reaction evidence="5">
        <text>[protein]-C-terminal S-[(2E,6E)-farnesyl]-L-cysteine + S-adenosyl-L-methionine = [protein]-C-terminal S-[(2E,6E)-farnesyl]-L-cysteine methyl ester + S-adenosyl-L-homocysteine</text>
        <dbReference type="Rhea" id="RHEA:21672"/>
        <dbReference type="Rhea" id="RHEA-COMP:12125"/>
        <dbReference type="Rhea" id="RHEA-COMP:12126"/>
        <dbReference type="ChEBI" id="CHEBI:57856"/>
        <dbReference type="ChEBI" id="CHEBI:59789"/>
        <dbReference type="ChEBI" id="CHEBI:90510"/>
        <dbReference type="ChEBI" id="CHEBI:90511"/>
        <dbReference type="EC" id="2.1.1.100"/>
    </reaction>
</comment>
<keyword evidence="5" id="KW-0949">S-adenosyl-L-methionine</keyword>
<dbReference type="Pfam" id="PF04140">
    <property type="entry name" value="ICMT"/>
    <property type="match status" value="1"/>
</dbReference>
<sequence length="283" mass="31868">MYLLDNDWDVSSERFLSSTRGHSGPPHRSLQHSESVLEEMEFRIDYAYALNMFKVLLLAGSAELFVVVVAPPKRATGGSKPVYTGQLFEFLVRYMAYVGCYSVSASALCHSVLILYANNEAWTGNATRWLCPSMPPALDPLTKLSPAFIVGVFFVSVGAFIRLWAYASLGSLFTFEVVIKNNHRLITSGPYRLVRHPAYISLWLLLLGTHLIHFGEGGYVTYCNIAATPFVVVVLIWKVGSVFSVISLYKRCSIEDAQLRDRFKDEWEDYRQAVPYALIPFVI</sequence>
<comment type="subcellular location">
    <subcellularLocation>
        <location evidence="5">Endoplasmic reticulum membrane</location>
        <topology evidence="5">Multi-pass membrane protein</topology>
    </subcellularLocation>
    <subcellularLocation>
        <location evidence="1">Membrane</location>
        <topology evidence="1">Multi-pass membrane protein</topology>
    </subcellularLocation>
</comment>
<evidence type="ECO:0000256" key="4">
    <source>
        <dbReference type="ARBA" id="ARBA00023136"/>
    </source>
</evidence>
<feature type="transmembrane region" description="Helical" evidence="5">
    <location>
        <begin position="46"/>
        <end position="70"/>
    </location>
</feature>
<organism evidence="6 7">
    <name type="scientific">Trametes cubensis</name>
    <dbReference type="NCBI Taxonomy" id="1111947"/>
    <lineage>
        <taxon>Eukaryota</taxon>
        <taxon>Fungi</taxon>
        <taxon>Dikarya</taxon>
        <taxon>Basidiomycota</taxon>
        <taxon>Agaricomycotina</taxon>
        <taxon>Agaricomycetes</taxon>
        <taxon>Polyporales</taxon>
        <taxon>Polyporaceae</taxon>
        <taxon>Trametes</taxon>
    </lineage>
</organism>
<keyword evidence="5" id="KW-0489">Methyltransferase</keyword>
<accession>A0AAD7XBK6</accession>
<reference evidence="6" key="1">
    <citation type="submission" date="2022-11" db="EMBL/GenBank/DDBJ databases">
        <title>Genome Sequence of Cubamyces cubensis.</title>
        <authorList>
            <person name="Buettner E."/>
        </authorList>
    </citation>
    <scope>NUCLEOTIDE SEQUENCE</scope>
    <source>
        <strain evidence="6">MPL-01</strain>
    </source>
</reference>
<dbReference type="GO" id="GO:0004671">
    <property type="term" value="F:protein C-terminal S-isoprenylcysteine carboxyl O-methyltransferase activity"/>
    <property type="evidence" value="ECO:0007669"/>
    <property type="project" value="UniProtKB-EC"/>
</dbReference>
<protein>
    <recommendedName>
        <fullName evidence="5">Protein-S-isoprenylcysteine O-methyltransferase</fullName>
        <ecNumber evidence="5">2.1.1.100</ecNumber>
    </recommendedName>
</protein>
<dbReference type="InterPro" id="IPR007269">
    <property type="entry name" value="ICMT_MeTrfase"/>
</dbReference>
<keyword evidence="5" id="KW-0256">Endoplasmic reticulum</keyword>
<dbReference type="Proteomes" id="UP001215151">
    <property type="component" value="Unassembled WGS sequence"/>
</dbReference>
<dbReference type="PANTHER" id="PTHR12714:SF24">
    <property type="entry name" value="SLR1182 PROTEIN"/>
    <property type="match status" value="1"/>
</dbReference>
<evidence type="ECO:0000256" key="1">
    <source>
        <dbReference type="ARBA" id="ARBA00004141"/>
    </source>
</evidence>
<dbReference type="EC" id="2.1.1.100" evidence="5"/>
<keyword evidence="7" id="KW-1185">Reference proteome</keyword>
<keyword evidence="3 5" id="KW-1133">Transmembrane helix</keyword>
<keyword evidence="4 5" id="KW-0472">Membrane</keyword>
<comment type="caution">
    <text evidence="6">The sequence shown here is derived from an EMBL/GenBank/DDBJ whole genome shotgun (WGS) entry which is preliminary data.</text>
</comment>
<keyword evidence="2 5" id="KW-0812">Transmembrane</keyword>
<feature type="transmembrane region" description="Helical" evidence="5">
    <location>
        <begin position="148"/>
        <end position="175"/>
    </location>
</feature>
<evidence type="ECO:0000313" key="6">
    <source>
        <dbReference type="EMBL" id="KAJ8481490.1"/>
    </source>
</evidence>
<comment type="similarity">
    <text evidence="5">Belongs to the class VI-like SAM-binding methyltransferase superfamily. Isoprenylcysteine carboxyl methyltransferase family.</text>
</comment>
<evidence type="ECO:0000256" key="2">
    <source>
        <dbReference type="ARBA" id="ARBA00022692"/>
    </source>
</evidence>
<proteinExistence type="inferred from homology"/>
<dbReference type="GO" id="GO:0005789">
    <property type="term" value="C:endoplasmic reticulum membrane"/>
    <property type="evidence" value="ECO:0007669"/>
    <property type="project" value="UniProtKB-SubCell"/>
</dbReference>
<gene>
    <name evidence="6" type="ORF">ONZ51_g5964</name>
</gene>
<evidence type="ECO:0000313" key="7">
    <source>
        <dbReference type="Proteomes" id="UP001215151"/>
    </source>
</evidence>
<evidence type="ECO:0000256" key="5">
    <source>
        <dbReference type="RuleBase" id="RU362022"/>
    </source>
</evidence>
<feature type="transmembrane region" description="Helical" evidence="5">
    <location>
        <begin position="91"/>
        <end position="117"/>
    </location>
</feature>
<dbReference type="GO" id="GO:0032259">
    <property type="term" value="P:methylation"/>
    <property type="evidence" value="ECO:0007669"/>
    <property type="project" value="UniProtKB-KW"/>
</dbReference>
<keyword evidence="5" id="KW-0808">Transferase</keyword>
<name>A0AAD7XBK6_9APHY</name>
<dbReference type="EMBL" id="JAPEVG010000135">
    <property type="protein sequence ID" value="KAJ8481490.1"/>
    <property type="molecule type" value="Genomic_DNA"/>
</dbReference>
<feature type="transmembrane region" description="Helical" evidence="5">
    <location>
        <begin position="196"/>
        <end position="214"/>
    </location>
</feature>